<dbReference type="AlphaFoldDB" id="M3K4Z3"/>
<gene>
    <name evidence="2" type="ORF">G210_5334</name>
</gene>
<comment type="caution">
    <text evidence="2">The sequence shown here is derived from an EMBL/GenBank/DDBJ whole genome shotgun (WGS) entry which is preliminary data.</text>
</comment>
<evidence type="ECO:0000256" key="1">
    <source>
        <dbReference type="SAM" id="MobiDB-lite"/>
    </source>
</evidence>
<feature type="region of interest" description="Disordered" evidence="1">
    <location>
        <begin position="37"/>
        <end position="69"/>
    </location>
</feature>
<feature type="compositionally biased region" description="Polar residues" evidence="1">
    <location>
        <begin position="1"/>
        <end position="19"/>
    </location>
</feature>
<sequence length="120" mass="13720">MTQPSSITHTIIEDQTTIPRTPILKASPLQDLPINKITNNNNNTSPSKPQMLSSASKKRGAVSPMAQHQPVRRKIEIDQYGFGFTEVEIELNYANWLLQQQLNQAKELKEFLQLEREFSK</sequence>
<organism evidence="2 3">
    <name type="scientific">Candida maltosa (strain Xu316)</name>
    <name type="common">Yeast</name>
    <dbReference type="NCBI Taxonomy" id="1245528"/>
    <lineage>
        <taxon>Eukaryota</taxon>
        <taxon>Fungi</taxon>
        <taxon>Dikarya</taxon>
        <taxon>Ascomycota</taxon>
        <taxon>Saccharomycotina</taxon>
        <taxon>Pichiomycetes</taxon>
        <taxon>Debaryomycetaceae</taxon>
        <taxon>Candida/Lodderomyces clade</taxon>
        <taxon>Candida</taxon>
    </lineage>
</organism>
<dbReference type="Proteomes" id="UP000011777">
    <property type="component" value="Unassembled WGS sequence"/>
</dbReference>
<name>M3K4Z3_CANMX</name>
<evidence type="ECO:0000313" key="3">
    <source>
        <dbReference type="Proteomes" id="UP000011777"/>
    </source>
</evidence>
<accession>M3K4Z3</accession>
<keyword evidence="3" id="KW-1185">Reference proteome</keyword>
<evidence type="ECO:0000313" key="2">
    <source>
        <dbReference type="EMBL" id="EMG49834.1"/>
    </source>
</evidence>
<protein>
    <submittedName>
        <fullName evidence="2">Uncharacterized protein</fullName>
    </submittedName>
</protein>
<proteinExistence type="predicted"/>
<dbReference type="EMBL" id="AOGT01000483">
    <property type="protein sequence ID" value="EMG49834.1"/>
    <property type="molecule type" value="Genomic_DNA"/>
</dbReference>
<reference evidence="2 3" key="1">
    <citation type="submission" date="2013-02" db="EMBL/GenBank/DDBJ databases">
        <title>Genome sequence of Candida maltosa Xu316, a potential industrial strain for xylitol and ethanol production.</title>
        <authorList>
            <person name="Yu J."/>
            <person name="Wang Q."/>
            <person name="Geng X."/>
            <person name="Bao W."/>
            <person name="He P."/>
            <person name="Cai J."/>
        </authorList>
    </citation>
    <scope>NUCLEOTIDE SEQUENCE [LARGE SCALE GENOMIC DNA]</scope>
    <source>
        <strain evidence="3">Xu316</strain>
    </source>
</reference>
<feature type="compositionally biased region" description="Low complexity" evidence="1">
    <location>
        <begin position="37"/>
        <end position="48"/>
    </location>
</feature>
<feature type="region of interest" description="Disordered" evidence="1">
    <location>
        <begin position="1"/>
        <end position="25"/>
    </location>
</feature>
<dbReference type="HOGENOM" id="CLU_1959283_0_0_1"/>